<dbReference type="InterPro" id="IPR001789">
    <property type="entry name" value="Sig_transdc_resp-reg_receiver"/>
</dbReference>
<sequence>MNTNCRVVIAEDHDLLRNGLRSMLSAQGGYDVIGEAKDGKEACQMAMTLNPDLMLMDLSMRGMNGIDASAAIKRRSPNIRIVVLTVHQSEEYVREALRAGVEGYVLKDVSFDELLVAMRMVMQGKKHLSADVYGYMVDSFVTGREAPAPKKAWDILTARERSVLKLIAEGRTNRQVGQYLNLSPKTIEKYRASMMHKLNIANLTELVLVAISMGLLTSLAEKCSEPNVDDTPVRLSTDLDRPSESPEDTGLPRYGLGAGR</sequence>
<dbReference type="SMART" id="SM00448">
    <property type="entry name" value="REC"/>
    <property type="match status" value="1"/>
</dbReference>
<dbReference type="InterPro" id="IPR000792">
    <property type="entry name" value="Tscrpt_reg_LuxR_C"/>
</dbReference>
<reference evidence="9 10" key="1">
    <citation type="submission" date="2020-04" db="EMBL/GenBank/DDBJ databases">
        <authorList>
            <person name="De Canck E."/>
        </authorList>
    </citation>
    <scope>NUCLEOTIDE SEQUENCE [LARGE SCALE GENOMIC DNA]</scope>
    <source>
        <strain evidence="9 10">LMG 24238</strain>
    </source>
</reference>
<dbReference type="RefSeq" id="WP_175053730.1">
    <property type="nucleotide sequence ID" value="NZ_CADIKC010000010.1"/>
</dbReference>
<dbReference type="InterPro" id="IPR011006">
    <property type="entry name" value="CheY-like_superfamily"/>
</dbReference>
<dbReference type="PROSITE" id="PS50110">
    <property type="entry name" value="RESPONSE_REGULATORY"/>
    <property type="match status" value="1"/>
</dbReference>
<accession>A0A6J5CD64</accession>
<dbReference type="PROSITE" id="PS50043">
    <property type="entry name" value="HTH_LUXR_2"/>
    <property type="match status" value="1"/>
</dbReference>
<dbReference type="GO" id="GO:0000160">
    <property type="term" value="P:phosphorelay signal transduction system"/>
    <property type="evidence" value="ECO:0007669"/>
    <property type="project" value="InterPro"/>
</dbReference>
<keyword evidence="10" id="KW-1185">Reference proteome</keyword>
<dbReference type="PANTHER" id="PTHR43214:SF41">
    <property type="entry name" value="NITRATE_NITRITE RESPONSE REGULATOR PROTEIN NARP"/>
    <property type="match status" value="1"/>
</dbReference>
<feature type="domain" description="HTH luxR-type" evidence="7">
    <location>
        <begin position="149"/>
        <end position="214"/>
    </location>
</feature>
<protein>
    <submittedName>
        <fullName evidence="9">Transcriptional regulatory protein DegU</fullName>
    </submittedName>
</protein>
<dbReference type="InterPro" id="IPR039420">
    <property type="entry name" value="WalR-like"/>
</dbReference>
<dbReference type="SUPFAM" id="SSF52172">
    <property type="entry name" value="CheY-like"/>
    <property type="match status" value="1"/>
</dbReference>
<keyword evidence="3" id="KW-0238">DNA-binding</keyword>
<dbReference type="CDD" id="cd17535">
    <property type="entry name" value="REC_NarL-like"/>
    <property type="match status" value="1"/>
</dbReference>
<dbReference type="GO" id="GO:0006355">
    <property type="term" value="P:regulation of DNA-templated transcription"/>
    <property type="evidence" value="ECO:0007669"/>
    <property type="project" value="InterPro"/>
</dbReference>
<evidence type="ECO:0000256" key="2">
    <source>
        <dbReference type="ARBA" id="ARBA00023015"/>
    </source>
</evidence>
<dbReference type="CDD" id="cd06170">
    <property type="entry name" value="LuxR_C_like"/>
    <property type="match status" value="1"/>
</dbReference>
<dbReference type="PANTHER" id="PTHR43214">
    <property type="entry name" value="TWO-COMPONENT RESPONSE REGULATOR"/>
    <property type="match status" value="1"/>
</dbReference>
<feature type="domain" description="Response regulatory" evidence="8">
    <location>
        <begin position="6"/>
        <end position="122"/>
    </location>
</feature>
<dbReference type="Proteomes" id="UP000494255">
    <property type="component" value="Unassembled WGS sequence"/>
</dbReference>
<dbReference type="GeneID" id="97044465"/>
<evidence type="ECO:0000313" key="9">
    <source>
        <dbReference type="EMBL" id="CAB3732786.1"/>
    </source>
</evidence>
<dbReference type="SUPFAM" id="SSF46894">
    <property type="entry name" value="C-terminal effector domain of the bipartite response regulators"/>
    <property type="match status" value="1"/>
</dbReference>
<keyword evidence="2" id="KW-0805">Transcription regulation</keyword>
<evidence type="ECO:0000256" key="6">
    <source>
        <dbReference type="SAM" id="MobiDB-lite"/>
    </source>
</evidence>
<name>A0A6J5CD64_9BURK</name>
<evidence type="ECO:0000256" key="5">
    <source>
        <dbReference type="PROSITE-ProRule" id="PRU00169"/>
    </source>
</evidence>
<evidence type="ECO:0000313" key="10">
    <source>
        <dbReference type="Proteomes" id="UP000494255"/>
    </source>
</evidence>
<feature type="modified residue" description="4-aspartylphosphate" evidence="5">
    <location>
        <position position="57"/>
    </location>
</feature>
<dbReference type="AlphaFoldDB" id="A0A6J5CD64"/>
<evidence type="ECO:0000259" key="8">
    <source>
        <dbReference type="PROSITE" id="PS50110"/>
    </source>
</evidence>
<dbReference type="InterPro" id="IPR058245">
    <property type="entry name" value="NreC/VraR/RcsB-like_REC"/>
</dbReference>
<dbReference type="Pfam" id="PF00196">
    <property type="entry name" value="GerE"/>
    <property type="match status" value="1"/>
</dbReference>
<keyword evidence="4" id="KW-0804">Transcription</keyword>
<dbReference type="Pfam" id="PF00072">
    <property type="entry name" value="Response_reg"/>
    <property type="match status" value="1"/>
</dbReference>
<dbReference type="PROSITE" id="PS00622">
    <property type="entry name" value="HTH_LUXR_1"/>
    <property type="match status" value="1"/>
</dbReference>
<dbReference type="InterPro" id="IPR016032">
    <property type="entry name" value="Sig_transdc_resp-reg_C-effctor"/>
</dbReference>
<evidence type="ECO:0000259" key="7">
    <source>
        <dbReference type="PROSITE" id="PS50043"/>
    </source>
</evidence>
<gene>
    <name evidence="9" type="primary">degU_1</name>
    <name evidence="9" type="ORF">LMG24238_05883</name>
</gene>
<keyword evidence="1 5" id="KW-0597">Phosphoprotein</keyword>
<evidence type="ECO:0000256" key="3">
    <source>
        <dbReference type="ARBA" id="ARBA00023125"/>
    </source>
</evidence>
<proteinExistence type="predicted"/>
<organism evidence="9 10">
    <name type="scientific">Paraburkholderia sediminicola</name>
    <dbReference type="NCBI Taxonomy" id="458836"/>
    <lineage>
        <taxon>Bacteria</taxon>
        <taxon>Pseudomonadati</taxon>
        <taxon>Pseudomonadota</taxon>
        <taxon>Betaproteobacteria</taxon>
        <taxon>Burkholderiales</taxon>
        <taxon>Burkholderiaceae</taxon>
        <taxon>Paraburkholderia</taxon>
    </lineage>
</organism>
<evidence type="ECO:0000256" key="4">
    <source>
        <dbReference type="ARBA" id="ARBA00023163"/>
    </source>
</evidence>
<dbReference type="GO" id="GO:0003677">
    <property type="term" value="F:DNA binding"/>
    <property type="evidence" value="ECO:0007669"/>
    <property type="project" value="UniProtKB-KW"/>
</dbReference>
<dbReference type="EMBL" id="CADIKC010000010">
    <property type="protein sequence ID" value="CAB3732786.1"/>
    <property type="molecule type" value="Genomic_DNA"/>
</dbReference>
<dbReference type="PRINTS" id="PR00038">
    <property type="entry name" value="HTHLUXR"/>
</dbReference>
<dbReference type="Gene3D" id="3.40.50.2300">
    <property type="match status" value="1"/>
</dbReference>
<dbReference type="SMART" id="SM00421">
    <property type="entry name" value="HTH_LUXR"/>
    <property type="match status" value="1"/>
</dbReference>
<feature type="region of interest" description="Disordered" evidence="6">
    <location>
        <begin position="226"/>
        <end position="260"/>
    </location>
</feature>
<evidence type="ECO:0000256" key="1">
    <source>
        <dbReference type="ARBA" id="ARBA00022553"/>
    </source>
</evidence>